<protein>
    <submittedName>
        <fullName evidence="2">Uncharacterized protein</fullName>
    </submittedName>
</protein>
<proteinExistence type="predicted"/>
<dbReference type="PANTHER" id="PTHR33133">
    <property type="entry name" value="OS08G0107100 PROTEIN-RELATED"/>
    <property type="match status" value="1"/>
</dbReference>
<feature type="transmembrane region" description="Helical" evidence="1">
    <location>
        <begin position="21"/>
        <end position="42"/>
    </location>
</feature>
<name>A0A6A4MI83_9ERIC</name>
<comment type="caution">
    <text evidence="2">The sequence shown here is derived from an EMBL/GenBank/DDBJ whole genome shotgun (WGS) entry which is preliminary data.</text>
</comment>
<accession>A0A6A4MI83</accession>
<keyword evidence="3" id="KW-1185">Reference proteome</keyword>
<dbReference type="AlphaFoldDB" id="A0A6A4MI83"/>
<sequence>MDKRGGFLAVLKACVLIRGRTATALALAIPVNMALAAVEALFQYRVVRAFHTATSSTALEGIFIAYMYSIIVVIDTIVNCEFFKSCKRGFRTDHEEGGYTYRIGIEGRNGKTMEESFLEF</sequence>
<dbReference type="EMBL" id="QEFC01000043">
    <property type="protein sequence ID" value="KAE9467211.1"/>
    <property type="molecule type" value="Genomic_DNA"/>
</dbReference>
<organism evidence="2 3">
    <name type="scientific">Rhododendron williamsianum</name>
    <dbReference type="NCBI Taxonomy" id="262921"/>
    <lineage>
        <taxon>Eukaryota</taxon>
        <taxon>Viridiplantae</taxon>
        <taxon>Streptophyta</taxon>
        <taxon>Embryophyta</taxon>
        <taxon>Tracheophyta</taxon>
        <taxon>Spermatophyta</taxon>
        <taxon>Magnoliopsida</taxon>
        <taxon>eudicotyledons</taxon>
        <taxon>Gunneridae</taxon>
        <taxon>Pentapetalae</taxon>
        <taxon>asterids</taxon>
        <taxon>Ericales</taxon>
        <taxon>Ericaceae</taxon>
        <taxon>Ericoideae</taxon>
        <taxon>Rhodoreae</taxon>
        <taxon>Rhododendron</taxon>
    </lineage>
</organism>
<evidence type="ECO:0000313" key="2">
    <source>
        <dbReference type="EMBL" id="KAE9467211.1"/>
    </source>
</evidence>
<evidence type="ECO:0000256" key="1">
    <source>
        <dbReference type="SAM" id="Phobius"/>
    </source>
</evidence>
<keyword evidence="1" id="KW-1133">Transmembrane helix</keyword>
<reference evidence="2 3" key="1">
    <citation type="journal article" date="2019" name="Genome Biol. Evol.">
        <title>The Rhododendron genome and chromosomal organization provide insight into shared whole-genome duplications across the heath family (Ericaceae).</title>
        <authorList>
            <person name="Soza V.L."/>
            <person name="Lindsley D."/>
            <person name="Waalkes A."/>
            <person name="Ramage E."/>
            <person name="Patwardhan R.P."/>
            <person name="Burton J.N."/>
            <person name="Adey A."/>
            <person name="Kumar A."/>
            <person name="Qiu R."/>
            <person name="Shendure J."/>
            <person name="Hall B."/>
        </authorList>
    </citation>
    <scope>NUCLEOTIDE SEQUENCE [LARGE SCALE GENOMIC DNA]</scope>
    <source>
        <strain evidence="2">RSF 1966-606</strain>
    </source>
</reference>
<feature type="transmembrane region" description="Helical" evidence="1">
    <location>
        <begin position="62"/>
        <end position="83"/>
    </location>
</feature>
<evidence type="ECO:0000313" key="3">
    <source>
        <dbReference type="Proteomes" id="UP000428333"/>
    </source>
</evidence>
<gene>
    <name evidence="2" type="ORF">C3L33_00871</name>
</gene>
<feature type="non-terminal residue" evidence="2">
    <location>
        <position position="1"/>
    </location>
</feature>
<keyword evidence="1" id="KW-0472">Membrane</keyword>
<keyword evidence="1" id="KW-0812">Transmembrane</keyword>
<dbReference type="OrthoDB" id="687732at2759"/>
<dbReference type="Proteomes" id="UP000428333">
    <property type="component" value="Linkage Group LG01"/>
</dbReference>
<dbReference type="PANTHER" id="PTHR33133:SF3">
    <property type="entry name" value="TRANSMEMBRANE PROTEIN"/>
    <property type="match status" value="1"/>
</dbReference>